<reference evidence="2" key="1">
    <citation type="submission" date="2021-01" db="EMBL/GenBank/DDBJ databases">
        <authorList>
            <person name="Corre E."/>
            <person name="Pelletier E."/>
            <person name="Niang G."/>
            <person name="Scheremetjew M."/>
            <person name="Finn R."/>
            <person name="Kale V."/>
            <person name="Holt S."/>
            <person name="Cochrane G."/>
            <person name="Meng A."/>
            <person name="Brown T."/>
            <person name="Cohen L."/>
        </authorList>
    </citation>
    <scope>NUCLEOTIDE SEQUENCE</scope>
    <source>
        <strain evidence="2">CCMP1243</strain>
    </source>
</reference>
<accession>A0A7S2SJC0</accession>
<dbReference type="AlphaFoldDB" id="A0A7S2SJC0"/>
<proteinExistence type="predicted"/>
<feature type="region of interest" description="Disordered" evidence="1">
    <location>
        <begin position="289"/>
        <end position="353"/>
    </location>
</feature>
<name>A0A7S2SJC0_9STRA</name>
<gene>
    <name evidence="2" type="ORF">RMAR1173_LOCUS14807</name>
</gene>
<evidence type="ECO:0000313" key="2">
    <source>
        <dbReference type="EMBL" id="CAD9700009.1"/>
    </source>
</evidence>
<feature type="region of interest" description="Disordered" evidence="1">
    <location>
        <begin position="20"/>
        <end position="206"/>
    </location>
</feature>
<organism evidence="2">
    <name type="scientific">Rhizochromulina marina</name>
    <dbReference type="NCBI Taxonomy" id="1034831"/>
    <lineage>
        <taxon>Eukaryota</taxon>
        <taxon>Sar</taxon>
        <taxon>Stramenopiles</taxon>
        <taxon>Ochrophyta</taxon>
        <taxon>Dictyochophyceae</taxon>
        <taxon>Rhizochromulinales</taxon>
        <taxon>Rhizochromulina</taxon>
    </lineage>
</organism>
<feature type="region of interest" description="Disordered" evidence="1">
    <location>
        <begin position="395"/>
        <end position="426"/>
    </location>
</feature>
<feature type="compositionally biased region" description="Low complexity" evidence="1">
    <location>
        <begin position="99"/>
        <end position="109"/>
    </location>
</feature>
<dbReference type="EMBL" id="HBHJ01022415">
    <property type="protein sequence ID" value="CAD9700009.1"/>
    <property type="molecule type" value="Transcribed_RNA"/>
</dbReference>
<protein>
    <submittedName>
        <fullName evidence="2">Uncharacterized protein</fullName>
    </submittedName>
</protein>
<evidence type="ECO:0000256" key="1">
    <source>
        <dbReference type="SAM" id="MobiDB-lite"/>
    </source>
</evidence>
<feature type="compositionally biased region" description="Low complexity" evidence="1">
    <location>
        <begin position="395"/>
        <end position="405"/>
    </location>
</feature>
<feature type="compositionally biased region" description="Acidic residues" evidence="1">
    <location>
        <begin position="296"/>
        <end position="306"/>
    </location>
</feature>
<feature type="compositionally biased region" description="Polar residues" evidence="1">
    <location>
        <begin position="43"/>
        <end position="58"/>
    </location>
</feature>
<sequence>MGICPFAKFDDVEPLVNEATLGGVDGDYPSSPVPAKTPDGSEVSATGNPLTAGSQENPSEVVGEIAAANASAVPATLENPPPQEVQTGGSASDPAHVLAATAPAPAETAPQERASAPPSREESTSGPAAPEASLPHLGAMSAPHAGAGEAEAVDEEPGQGQDEGPSQVEAPEKEQAPEAATSSDPSSGRGRDPAPRSGLGALEEHEASVLNQLKNPRQRSISSPVVSRDHVYLSAAEGVTATSAREGLLALDSEFDVSALQDALKQAKAEGMDIESILKDAGVEDMNAALQSLESYESDGDEQYEYEEARGSGEGADAQDGNPANDEGIHRRLSDSAGGVPQRPMASTSLVDKTSPSKFLVRRAGHVKAKHSQVKRRGVWWLEGNDRAHRILQQIQQQRHSQTSLDGSDGGLSPQDPGSDVRTGRLLSPSLGVGDGAQPCGDFKVDILASDFGVCRCGFKKFDHAQFGGQRDRTSTISEEVISSSKGVAAKKFLGGGGSNLRAREGSA</sequence>